<gene>
    <name evidence="2" type="ORF">CFOL_v3_15745</name>
</gene>
<protein>
    <submittedName>
        <fullName evidence="2">Gag_pre-integrs domain-containing protein</fullName>
    </submittedName>
</protein>
<name>A0A1Q3BW95_CEPFO</name>
<evidence type="ECO:0000313" key="3">
    <source>
        <dbReference type="Proteomes" id="UP000187406"/>
    </source>
</evidence>
<dbReference type="InterPro" id="IPR025724">
    <property type="entry name" value="GAG-pre-integrase_dom"/>
</dbReference>
<dbReference type="Pfam" id="PF13976">
    <property type="entry name" value="gag_pre-integrs"/>
    <property type="match status" value="1"/>
</dbReference>
<dbReference type="InParanoid" id="A0A1Q3BW95"/>
<dbReference type="EMBL" id="BDDD01000989">
    <property type="protein sequence ID" value="GAV72257.1"/>
    <property type="molecule type" value="Genomic_DNA"/>
</dbReference>
<evidence type="ECO:0000313" key="2">
    <source>
        <dbReference type="EMBL" id="GAV72257.1"/>
    </source>
</evidence>
<comment type="caution">
    <text evidence="2">The sequence shown here is derived from an EMBL/GenBank/DDBJ whole genome shotgun (WGS) entry which is preliminary data.</text>
</comment>
<evidence type="ECO:0000259" key="1">
    <source>
        <dbReference type="Pfam" id="PF13976"/>
    </source>
</evidence>
<accession>A0A1Q3BW95</accession>
<dbReference type="Proteomes" id="UP000187406">
    <property type="component" value="Unassembled WGS sequence"/>
</dbReference>
<proteinExistence type="predicted"/>
<dbReference type="AlphaFoldDB" id="A0A1Q3BW95"/>
<reference evidence="3" key="1">
    <citation type="submission" date="2016-04" db="EMBL/GenBank/DDBJ databases">
        <title>Cephalotus genome sequencing.</title>
        <authorList>
            <person name="Fukushima K."/>
            <person name="Hasebe M."/>
            <person name="Fang X."/>
        </authorList>
    </citation>
    <scope>NUCLEOTIDE SEQUENCE [LARGE SCALE GENOMIC DNA]</scope>
    <source>
        <strain evidence="3">cv. St1</strain>
    </source>
</reference>
<sequence>MAKHFLLREDPWNGKVIGRGHRKGELFVLDFNTHSTSPTCFLAPSSTNINSANKLWRLCHYRLGHPHALNLDSLFFSAVLDKFDNKAEINKTCEDCALAKARTLPFIRSTNHSSNALSNSF</sequence>
<organism evidence="2 3">
    <name type="scientific">Cephalotus follicularis</name>
    <name type="common">Albany pitcher plant</name>
    <dbReference type="NCBI Taxonomy" id="3775"/>
    <lineage>
        <taxon>Eukaryota</taxon>
        <taxon>Viridiplantae</taxon>
        <taxon>Streptophyta</taxon>
        <taxon>Embryophyta</taxon>
        <taxon>Tracheophyta</taxon>
        <taxon>Spermatophyta</taxon>
        <taxon>Magnoliopsida</taxon>
        <taxon>eudicotyledons</taxon>
        <taxon>Gunneridae</taxon>
        <taxon>Pentapetalae</taxon>
        <taxon>rosids</taxon>
        <taxon>fabids</taxon>
        <taxon>Oxalidales</taxon>
        <taxon>Cephalotaceae</taxon>
        <taxon>Cephalotus</taxon>
    </lineage>
</organism>
<feature type="domain" description="GAG-pre-integrase" evidence="1">
    <location>
        <begin position="26"/>
        <end position="100"/>
    </location>
</feature>
<keyword evidence="3" id="KW-1185">Reference proteome</keyword>